<evidence type="ECO:0000256" key="6">
    <source>
        <dbReference type="ARBA" id="ARBA00022989"/>
    </source>
</evidence>
<keyword evidence="2 10" id="KW-0444">Lipid biosynthesis</keyword>
<evidence type="ECO:0000256" key="1">
    <source>
        <dbReference type="ARBA" id="ARBA00004141"/>
    </source>
</evidence>
<keyword evidence="5 10" id="KW-0276">Fatty acid metabolism</keyword>
<sequence length="234" mass="27140">FFLQNPATIIFIFTFAYLYFVLRCGQKCMKDKSAYNLHTFTRCYNIFQIVSNGLLAYHVLKHGLYQFFLPGCDVPDPDVPLLAQTKTIEWCILCSKFVDYVETAVLLLEKKKNEITLLHLYRRISAPWITWFVMKYFIAGSSLTFALLNCLVRAMTYTSNLLSSFEPLQTLSNSAKPLIAVVEMVSKRTCLRIPNFISHCVRHVICYRRSCLLQYCTRYKVSSLAVLYQCLELP</sequence>
<feature type="transmembrane region" description="Helical" evidence="10">
    <location>
        <begin position="128"/>
        <end position="152"/>
    </location>
</feature>
<dbReference type="GO" id="GO:0042761">
    <property type="term" value="P:very long-chain fatty acid biosynthetic process"/>
    <property type="evidence" value="ECO:0007669"/>
    <property type="project" value="TreeGrafter"/>
</dbReference>
<dbReference type="InterPro" id="IPR002076">
    <property type="entry name" value="ELO_fam"/>
</dbReference>
<dbReference type="GO" id="GO:0034625">
    <property type="term" value="P:fatty acid elongation, monounsaturated fatty acid"/>
    <property type="evidence" value="ECO:0007669"/>
    <property type="project" value="TreeGrafter"/>
</dbReference>
<comment type="catalytic activity">
    <reaction evidence="10">
        <text>a very-long-chain acyl-CoA + malonyl-CoA + H(+) = a very-long-chain 3-oxoacyl-CoA + CO2 + CoA</text>
        <dbReference type="Rhea" id="RHEA:32727"/>
        <dbReference type="ChEBI" id="CHEBI:15378"/>
        <dbReference type="ChEBI" id="CHEBI:16526"/>
        <dbReference type="ChEBI" id="CHEBI:57287"/>
        <dbReference type="ChEBI" id="CHEBI:57384"/>
        <dbReference type="ChEBI" id="CHEBI:90725"/>
        <dbReference type="ChEBI" id="CHEBI:90736"/>
        <dbReference type="EC" id="2.3.1.199"/>
    </reaction>
</comment>
<gene>
    <name evidence="11" type="ORF">WN51_06483</name>
</gene>
<dbReference type="GO" id="GO:0005789">
    <property type="term" value="C:endoplasmic reticulum membrane"/>
    <property type="evidence" value="ECO:0007669"/>
    <property type="project" value="TreeGrafter"/>
</dbReference>
<accession>A0A0N0BK50</accession>
<keyword evidence="8 10" id="KW-0472">Membrane</keyword>
<dbReference type="AlphaFoldDB" id="A0A0N0BK50"/>
<keyword evidence="6 10" id="KW-1133">Transmembrane helix</keyword>
<protein>
    <recommendedName>
        <fullName evidence="10">Elongation of very long chain fatty acids protein</fullName>
        <ecNumber evidence="10">2.3.1.199</ecNumber>
    </recommendedName>
    <alternativeName>
        <fullName evidence="10">Very-long-chain 3-oxoacyl-CoA synthase</fullName>
    </alternativeName>
</protein>
<keyword evidence="12" id="KW-1185">Reference proteome</keyword>
<dbReference type="GO" id="GO:0034626">
    <property type="term" value="P:fatty acid elongation, polyunsaturated fatty acid"/>
    <property type="evidence" value="ECO:0007669"/>
    <property type="project" value="TreeGrafter"/>
</dbReference>
<dbReference type="Proteomes" id="UP000053105">
    <property type="component" value="Unassembled WGS sequence"/>
</dbReference>
<evidence type="ECO:0000313" key="11">
    <source>
        <dbReference type="EMBL" id="KOX80068.1"/>
    </source>
</evidence>
<evidence type="ECO:0000256" key="9">
    <source>
        <dbReference type="ARBA" id="ARBA00023160"/>
    </source>
</evidence>
<dbReference type="STRING" id="166423.A0A0N0BK50"/>
<dbReference type="Pfam" id="PF01151">
    <property type="entry name" value="ELO"/>
    <property type="match status" value="1"/>
</dbReference>
<evidence type="ECO:0000256" key="10">
    <source>
        <dbReference type="RuleBase" id="RU361115"/>
    </source>
</evidence>
<feature type="non-terminal residue" evidence="11">
    <location>
        <position position="1"/>
    </location>
</feature>
<keyword evidence="4 10" id="KW-0812">Transmembrane</keyword>
<evidence type="ECO:0000313" key="12">
    <source>
        <dbReference type="Proteomes" id="UP000053105"/>
    </source>
</evidence>
<evidence type="ECO:0000256" key="8">
    <source>
        <dbReference type="ARBA" id="ARBA00023136"/>
    </source>
</evidence>
<evidence type="ECO:0000256" key="3">
    <source>
        <dbReference type="ARBA" id="ARBA00022679"/>
    </source>
</evidence>
<dbReference type="PANTHER" id="PTHR11157:SF164">
    <property type="entry name" value="ELONGATION OF VERY LONG CHAIN FATTY ACIDS PROTEIN"/>
    <property type="match status" value="1"/>
</dbReference>
<dbReference type="EMBL" id="KQ435709">
    <property type="protein sequence ID" value="KOX80068.1"/>
    <property type="molecule type" value="Genomic_DNA"/>
</dbReference>
<comment type="subcellular location">
    <subcellularLocation>
        <location evidence="1">Membrane</location>
        <topology evidence="1">Multi-pass membrane protein</topology>
    </subcellularLocation>
</comment>
<dbReference type="GO" id="GO:0030148">
    <property type="term" value="P:sphingolipid biosynthetic process"/>
    <property type="evidence" value="ECO:0007669"/>
    <property type="project" value="TreeGrafter"/>
</dbReference>
<evidence type="ECO:0000256" key="2">
    <source>
        <dbReference type="ARBA" id="ARBA00022516"/>
    </source>
</evidence>
<comment type="similarity">
    <text evidence="10">Belongs to the ELO family.</text>
</comment>
<feature type="transmembrane region" description="Helical" evidence="10">
    <location>
        <begin position="6"/>
        <end position="22"/>
    </location>
</feature>
<dbReference type="GO" id="GO:0009922">
    <property type="term" value="F:fatty acid elongase activity"/>
    <property type="evidence" value="ECO:0007669"/>
    <property type="project" value="UniProtKB-EC"/>
</dbReference>
<dbReference type="PANTHER" id="PTHR11157">
    <property type="entry name" value="FATTY ACID ACYL TRANSFERASE-RELATED"/>
    <property type="match status" value="1"/>
</dbReference>
<keyword evidence="9 10" id="KW-0275">Fatty acid biosynthesis</keyword>
<evidence type="ECO:0000256" key="7">
    <source>
        <dbReference type="ARBA" id="ARBA00023098"/>
    </source>
</evidence>
<comment type="caution">
    <text evidence="10">Lacks conserved residue(s) required for the propagation of feature annotation.</text>
</comment>
<proteinExistence type="inferred from homology"/>
<dbReference type="EC" id="2.3.1.199" evidence="10"/>
<dbReference type="GO" id="GO:0019367">
    <property type="term" value="P:fatty acid elongation, saturated fatty acid"/>
    <property type="evidence" value="ECO:0007669"/>
    <property type="project" value="TreeGrafter"/>
</dbReference>
<name>A0A0N0BK50_9HYME</name>
<keyword evidence="3 10" id="KW-0808">Transferase</keyword>
<reference evidence="11 12" key="1">
    <citation type="submission" date="2015-07" db="EMBL/GenBank/DDBJ databases">
        <title>The genome of Melipona quadrifasciata.</title>
        <authorList>
            <person name="Pan H."/>
            <person name="Kapheim K."/>
        </authorList>
    </citation>
    <scope>NUCLEOTIDE SEQUENCE [LARGE SCALE GENOMIC DNA]</scope>
    <source>
        <strain evidence="11">0111107301</strain>
        <tissue evidence="11">Whole body</tissue>
    </source>
</reference>
<keyword evidence="7 10" id="KW-0443">Lipid metabolism</keyword>
<dbReference type="OrthoDB" id="434092at2759"/>
<evidence type="ECO:0000256" key="5">
    <source>
        <dbReference type="ARBA" id="ARBA00022832"/>
    </source>
</evidence>
<feature type="transmembrane region" description="Helical" evidence="10">
    <location>
        <begin position="43"/>
        <end position="60"/>
    </location>
</feature>
<organism evidence="11 12">
    <name type="scientific">Melipona quadrifasciata</name>
    <dbReference type="NCBI Taxonomy" id="166423"/>
    <lineage>
        <taxon>Eukaryota</taxon>
        <taxon>Metazoa</taxon>
        <taxon>Ecdysozoa</taxon>
        <taxon>Arthropoda</taxon>
        <taxon>Hexapoda</taxon>
        <taxon>Insecta</taxon>
        <taxon>Pterygota</taxon>
        <taxon>Neoptera</taxon>
        <taxon>Endopterygota</taxon>
        <taxon>Hymenoptera</taxon>
        <taxon>Apocrita</taxon>
        <taxon>Aculeata</taxon>
        <taxon>Apoidea</taxon>
        <taxon>Anthophila</taxon>
        <taxon>Apidae</taxon>
        <taxon>Melipona</taxon>
    </lineage>
</organism>
<evidence type="ECO:0000256" key="4">
    <source>
        <dbReference type="ARBA" id="ARBA00022692"/>
    </source>
</evidence>